<dbReference type="Pfam" id="PF00583">
    <property type="entry name" value="Acetyltransf_1"/>
    <property type="match status" value="1"/>
</dbReference>
<proteinExistence type="predicted"/>
<reference evidence="5" key="1">
    <citation type="submission" date="2018-05" db="EMBL/GenBank/DDBJ databases">
        <authorList>
            <person name="Li Y."/>
        </authorList>
    </citation>
    <scope>NUCLEOTIDE SEQUENCE [LARGE SCALE GENOMIC DNA]</scope>
    <source>
        <strain evidence="5">3d-2-2</strain>
    </source>
</reference>
<dbReference type="SUPFAM" id="SSF55729">
    <property type="entry name" value="Acyl-CoA N-acyltransferases (Nat)"/>
    <property type="match status" value="1"/>
</dbReference>
<gene>
    <name evidence="4" type="ORF">DD235_01425</name>
</gene>
<sequence>MLRILPVTEIVWPDILRIQAESYPASILEDSEVMRSKWRVSPQTCAVCVDAEGDVLGYVLSHPWAGNVPPSLHQALASPADCRTWHLHDLAIGVAARGRGVAGRLVAHLLGQARQAGIEGISLVAIQGAETFWSRHGFTEKAERTAAFDSYGTTAVWMTCALTETGL</sequence>
<keyword evidence="2" id="KW-0012">Acyltransferase</keyword>
<protein>
    <submittedName>
        <fullName evidence="4">GNAT family N-acetyltransferase</fullName>
    </submittedName>
</protein>
<evidence type="ECO:0000313" key="5">
    <source>
        <dbReference type="Proteomes" id="UP000245212"/>
    </source>
</evidence>
<dbReference type="Gene3D" id="3.40.630.30">
    <property type="match status" value="1"/>
</dbReference>
<dbReference type="CDD" id="cd04301">
    <property type="entry name" value="NAT_SF"/>
    <property type="match status" value="1"/>
</dbReference>
<evidence type="ECO:0000313" key="4">
    <source>
        <dbReference type="EMBL" id="PWF24869.1"/>
    </source>
</evidence>
<organism evidence="4 5">
    <name type="scientific">Corticimicrobacter populi</name>
    <dbReference type="NCBI Taxonomy" id="2175229"/>
    <lineage>
        <taxon>Bacteria</taxon>
        <taxon>Pseudomonadati</taxon>
        <taxon>Pseudomonadota</taxon>
        <taxon>Betaproteobacteria</taxon>
        <taxon>Burkholderiales</taxon>
        <taxon>Alcaligenaceae</taxon>
        <taxon>Corticimicrobacter</taxon>
    </lineage>
</organism>
<feature type="domain" description="N-acetyltransferase" evidence="3">
    <location>
        <begin position="2"/>
        <end position="163"/>
    </location>
</feature>
<dbReference type="InterPro" id="IPR000182">
    <property type="entry name" value="GNAT_dom"/>
</dbReference>
<evidence type="ECO:0000256" key="2">
    <source>
        <dbReference type="ARBA" id="ARBA00023315"/>
    </source>
</evidence>
<dbReference type="RefSeq" id="WP_109060273.1">
    <property type="nucleotide sequence ID" value="NZ_QETA01000001.1"/>
</dbReference>
<dbReference type="InterPro" id="IPR016181">
    <property type="entry name" value="Acyl_CoA_acyltransferase"/>
</dbReference>
<dbReference type="Proteomes" id="UP000245212">
    <property type="component" value="Unassembled WGS sequence"/>
</dbReference>
<dbReference type="GO" id="GO:0016747">
    <property type="term" value="F:acyltransferase activity, transferring groups other than amino-acyl groups"/>
    <property type="evidence" value="ECO:0007669"/>
    <property type="project" value="InterPro"/>
</dbReference>
<evidence type="ECO:0000259" key="3">
    <source>
        <dbReference type="PROSITE" id="PS51186"/>
    </source>
</evidence>
<accession>A0A2V1K5E1</accession>
<dbReference type="InterPro" id="IPR050832">
    <property type="entry name" value="Bact_Acetyltransf"/>
</dbReference>
<keyword evidence="5" id="KW-1185">Reference proteome</keyword>
<dbReference type="EMBL" id="QETA01000001">
    <property type="protein sequence ID" value="PWF24869.1"/>
    <property type="molecule type" value="Genomic_DNA"/>
</dbReference>
<evidence type="ECO:0000256" key="1">
    <source>
        <dbReference type="ARBA" id="ARBA00022679"/>
    </source>
</evidence>
<dbReference type="AlphaFoldDB" id="A0A2V1K5E1"/>
<dbReference type="PANTHER" id="PTHR43877">
    <property type="entry name" value="AMINOALKYLPHOSPHONATE N-ACETYLTRANSFERASE-RELATED-RELATED"/>
    <property type="match status" value="1"/>
</dbReference>
<keyword evidence="1 4" id="KW-0808">Transferase</keyword>
<name>A0A2V1K5E1_9BURK</name>
<dbReference type="PROSITE" id="PS51186">
    <property type="entry name" value="GNAT"/>
    <property type="match status" value="1"/>
</dbReference>
<comment type="caution">
    <text evidence="4">The sequence shown here is derived from an EMBL/GenBank/DDBJ whole genome shotgun (WGS) entry which is preliminary data.</text>
</comment>